<evidence type="ECO:0000313" key="3">
    <source>
        <dbReference type="EMBL" id="OBR68075.1"/>
    </source>
</evidence>
<feature type="transmembrane region" description="Helical" evidence="1">
    <location>
        <begin position="86"/>
        <end position="103"/>
    </location>
</feature>
<feature type="transmembrane region" description="Helical" evidence="1">
    <location>
        <begin position="153"/>
        <end position="172"/>
    </location>
</feature>
<reference evidence="3 4" key="1">
    <citation type="submission" date="2016-05" db="EMBL/GenBank/DDBJ databases">
        <title>Paenibacillus oryzae. sp. nov., isolated from the rice root.</title>
        <authorList>
            <person name="Zhang J."/>
            <person name="Zhang X."/>
        </authorList>
    </citation>
    <scope>NUCLEOTIDE SEQUENCE [LARGE SCALE GENOMIC DNA]</scope>
    <source>
        <strain evidence="3 4">1DrF-4</strain>
    </source>
</reference>
<protein>
    <recommendedName>
        <fullName evidence="2">CAAX prenyl protease 2/Lysostaphin resistance protein A-like domain-containing protein</fullName>
    </recommendedName>
</protein>
<dbReference type="Proteomes" id="UP000092024">
    <property type="component" value="Unassembled WGS sequence"/>
</dbReference>
<dbReference type="STRING" id="1844972.A7K91_07615"/>
<feature type="transmembrane region" description="Helical" evidence="1">
    <location>
        <begin position="124"/>
        <end position="147"/>
    </location>
</feature>
<sequence length="202" mass="22206">MMGLDLIISALIQLVLFSVITFGYWLLLRRKSHRSFFQWLGLKKPVITGRRRFVFWFIGSIIALCVPGFFMTAFVLDGNVLASSQFYGAGLSAVFPALVYSLLQTGLSEEVFFRGFLGKELSRRFGFALGNVIQASLFGLLHAVMLAGTAGTVNALAVAVLTAFAGWCMGFINEKLSGGSIVPSWLMHGLVNLLSCFYMMFS</sequence>
<feature type="transmembrane region" description="Helical" evidence="1">
    <location>
        <begin position="53"/>
        <end position="74"/>
    </location>
</feature>
<organism evidence="3 4">
    <name type="scientific">Paenibacillus oryzae</name>
    <dbReference type="NCBI Taxonomy" id="1844972"/>
    <lineage>
        <taxon>Bacteria</taxon>
        <taxon>Bacillati</taxon>
        <taxon>Bacillota</taxon>
        <taxon>Bacilli</taxon>
        <taxon>Bacillales</taxon>
        <taxon>Paenibacillaceae</taxon>
        <taxon>Paenibacillus</taxon>
    </lineage>
</organism>
<keyword evidence="1" id="KW-0472">Membrane</keyword>
<keyword evidence="4" id="KW-1185">Reference proteome</keyword>
<dbReference type="InterPro" id="IPR003675">
    <property type="entry name" value="Rce1/LyrA-like_dom"/>
</dbReference>
<feature type="transmembrane region" description="Helical" evidence="1">
    <location>
        <begin position="6"/>
        <end position="27"/>
    </location>
</feature>
<dbReference type="EMBL" id="LYPA01000029">
    <property type="protein sequence ID" value="OBR68075.1"/>
    <property type="molecule type" value="Genomic_DNA"/>
</dbReference>
<name>A0A1A5YRN6_9BACL</name>
<feature type="transmembrane region" description="Helical" evidence="1">
    <location>
        <begin position="184"/>
        <end position="201"/>
    </location>
</feature>
<accession>A0A1A5YRN6</accession>
<dbReference type="Pfam" id="PF02517">
    <property type="entry name" value="Rce1-like"/>
    <property type="match status" value="1"/>
</dbReference>
<dbReference type="GO" id="GO:0004175">
    <property type="term" value="F:endopeptidase activity"/>
    <property type="evidence" value="ECO:0007669"/>
    <property type="project" value="UniProtKB-ARBA"/>
</dbReference>
<keyword evidence="1" id="KW-0812">Transmembrane</keyword>
<evidence type="ECO:0000256" key="1">
    <source>
        <dbReference type="SAM" id="Phobius"/>
    </source>
</evidence>
<gene>
    <name evidence="3" type="ORF">A7K91_07615</name>
</gene>
<keyword evidence="1" id="KW-1133">Transmembrane helix</keyword>
<evidence type="ECO:0000313" key="4">
    <source>
        <dbReference type="Proteomes" id="UP000092024"/>
    </source>
</evidence>
<dbReference type="AlphaFoldDB" id="A0A1A5YRN6"/>
<feature type="domain" description="CAAX prenyl protease 2/Lysostaphin resistance protein A-like" evidence="2">
    <location>
        <begin position="95"/>
        <end position="194"/>
    </location>
</feature>
<evidence type="ECO:0000259" key="2">
    <source>
        <dbReference type="Pfam" id="PF02517"/>
    </source>
</evidence>
<proteinExistence type="predicted"/>
<dbReference type="GO" id="GO:0080120">
    <property type="term" value="P:CAAX-box protein maturation"/>
    <property type="evidence" value="ECO:0007669"/>
    <property type="project" value="UniProtKB-ARBA"/>
</dbReference>
<comment type="caution">
    <text evidence="3">The sequence shown here is derived from an EMBL/GenBank/DDBJ whole genome shotgun (WGS) entry which is preliminary data.</text>
</comment>